<protein>
    <submittedName>
        <fullName evidence="1">Uncharacterized protein</fullName>
    </submittedName>
</protein>
<dbReference type="Proteomes" id="UP000008909">
    <property type="component" value="Unassembled WGS sequence"/>
</dbReference>
<proteinExistence type="predicted"/>
<evidence type="ECO:0000313" key="1">
    <source>
        <dbReference type="EMBL" id="GAA55392.1"/>
    </source>
</evidence>
<gene>
    <name evidence="1" type="ORF">CLF_107799</name>
</gene>
<evidence type="ECO:0000313" key="2">
    <source>
        <dbReference type="Proteomes" id="UP000008909"/>
    </source>
</evidence>
<reference evidence="1" key="1">
    <citation type="journal article" date="2011" name="Genome Biol.">
        <title>The draft genome of the carcinogenic human liver fluke Clonorchis sinensis.</title>
        <authorList>
            <person name="Wang X."/>
            <person name="Chen W."/>
            <person name="Huang Y."/>
            <person name="Sun J."/>
            <person name="Men J."/>
            <person name="Liu H."/>
            <person name="Luo F."/>
            <person name="Guo L."/>
            <person name="Lv X."/>
            <person name="Deng C."/>
            <person name="Zhou C."/>
            <person name="Fan Y."/>
            <person name="Li X."/>
            <person name="Huang L."/>
            <person name="Hu Y."/>
            <person name="Liang C."/>
            <person name="Hu X."/>
            <person name="Xu J."/>
            <person name="Yu X."/>
        </authorList>
    </citation>
    <scope>NUCLEOTIDE SEQUENCE [LARGE SCALE GENOMIC DNA]</scope>
    <source>
        <strain evidence="1">Henan</strain>
    </source>
</reference>
<sequence length="218" mass="24510">MIFIAVIGKTQEAAAVPSTPKQNFVQLPLLILPWKGFRRLPGYLQNGPEDLYYFYQNLLTALHLVSPVKRFHSNIYYHDKLLKTLDAKIHRASREYRKSRDSSLLILINKLSADRELLRVSLERQEEGTVLSVPPNPKSLSRLFRRRCIPNKNPIACLRFTGSGLVTDPVNIAEHLNAYFASCYLPIPANSKPLLTAASLHALNGQGNHPTLSNVTIA</sequence>
<accession>G7YR12</accession>
<name>G7YR12_CLOSI</name>
<keyword evidence="2" id="KW-1185">Reference proteome</keyword>
<dbReference type="EMBL" id="DF144006">
    <property type="protein sequence ID" value="GAA55392.1"/>
    <property type="molecule type" value="Genomic_DNA"/>
</dbReference>
<reference key="2">
    <citation type="submission" date="2011-10" db="EMBL/GenBank/DDBJ databases">
        <title>The genome and transcriptome sequence of Clonorchis sinensis provide insights into the carcinogenic liver fluke.</title>
        <authorList>
            <person name="Wang X."/>
            <person name="Huang Y."/>
            <person name="Chen W."/>
            <person name="Liu H."/>
            <person name="Guo L."/>
            <person name="Chen Y."/>
            <person name="Luo F."/>
            <person name="Zhou W."/>
            <person name="Sun J."/>
            <person name="Mao Q."/>
            <person name="Liang P."/>
            <person name="Zhou C."/>
            <person name="Tian Y."/>
            <person name="Men J."/>
            <person name="Lv X."/>
            <person name="Huang L."/>
            <person name="Zhou J."/>
            <person name="Hu Y."/>
            <person name="Li R."/>
            <person name="Zhang F."/>
            <person name="Lei H."/>
            <person name="Li X."/>
            <person name="Hu X."/>
            <person name="Liang C."/>
            <person name="Xu J."/>
            <person name="Wu Z."/>
            <person name="Yu X."/>
        </authorList>
    </citation>
    <scope>NUCLEOTIDE SEQUENCE</scope>
    <source>
        <strain>Henan</strain>
    </source>
</reference>
<dbReference type="AlphaFoldDB" id="G7YR12"/>
<organism evidence="1 2">
    <name type="scientific">Clonorchis sinensis</name>
    <name type="common">Chinese liver fluke</name>
    <dbReference type="NCBI Taxonomy" id="79923"/>
    <lineage>
        <taxon>Eukaryota</taxon>
        <taxon>Metazoa</taxon>
        <taxon>Spiralia</taxon>
        <taxon>Lophotrochozoa</taxon>
        <taxon>Platyhelminthes</taxon>
        <taxon>Trematoda</taxon>
        <taxon>Digenea</taxon>
        <taxon>Opisthorchiida</taxon>
        <taxon>Opisthorchiata</taxon>
        <taxon>Opisthorchiidae</taxon>
        <taxon>Clonorchis</taxon>
    </lineage>
</organism>